<protein>
    <recommendedName>
        <fullName evidence="6">Exodeoxyribonuclease 7 small subunit</fullName>
        <ecNumber evidence="6">3.1.11.6</ecNumber>
    </recommendedName>
    <alternativeName>
        <fullName evidence="6">Exodeoxyribonuclease VII small subunit</fullName>
        <shortName evidence="6">Exonuclease VII small subunit</shortName>
    </alternativeName>
</protein>
<keyword evidence="9" id="KW-1185">Reference proteome</keyword>
<sequence length="78" mass="8771">MNKKQLNFEKSLKRLEEIVSEIENAAPDLDKALVLFAEGAELVKSCSAKLSETKKKIEIITSSGKTKLFKGQNFNENR</sequence>
<evidence type="ECO:0000256" key="7">
    <source>
        <dbReference type="SAM" id="Coils"/>
    </source>
</evidence>
<evidence type="ECO:0000313" key="8">
    <source>
        <dbReference type="EMBL" id="OEG69855.1"/>
    </source>
</evidence>
<dbReference type="PANTHER" id="PTHR34137">
    <property type="entry name" value="EXODEOXYRIBONUCLEASE 7 SMALL SUBUNIT"/>
    <property type="match status" value="1"/>
</dbReference>
<dbReference type="HAMAP" id="MF_00337">
    <property type="entry name" value="Exonuc_7_S"/>
    <property type="match status" value="1"/>
</dbReference>
<comment type="caution">
    <text evidence="8">The sequence shown here is derived from an EMBL/GenBank/DDBJ whole genome shotgun (WGS) entry which is preliminary data.</text>
</comment>
<name>A0A1E5IHI4_ENDTX</name>
<keyword evidence="5 6" id="KW-0269">Exonuclease</keyword>
<feature type="coiled-coil region" evidence="7">
    <location>
        <begin position="5"/>
        <end position="32"/>
    </location>
</feature>
<accession>A0A1E5IHI4</accession>
<dbReference type="InterPro" id="IPR037004">
    <property type="entry name" value="Exonuc_VII_ssu_sf"/>
</dbReference>
<evidence type="ECO:0000256" key="6">
    <source>
        <dbReference type="HAMAP-Rule" id="MF_00337"/>
    </source>
</evidence>
<keyword evidence="7" id="KW-0175">Coiled coil</keyword>
<dbReference type="Proteomes" id="UP000095237">
    <property type="component" value="Unassembled WGS sequence"/>
</dbReference>
<comment type="subcellular location">
    <subcellularLocation>
        <location evidence="6">Cytoplasm</location>
    </subcellularLocation>
</comment>
<evidence type="ECO:0000313" key="9">
    <source>
        <dbReference type="Proteomes" id="UP000095237"/>
    </source>
</evidence>
<reference evidence="8 9" key="1">
    <citation type="submission" date="2015-11" db="EMBL/GenBank/DDBJ databases">
        <title>Evidence for parallel genomic evolution in an endosymbiosis of termite gut flagellates.</title>
        <authorList>
            <person name="Zheng H."/>
        </authorList>
    </citation>
    <scope>NUCLEOTIDE SEQUENCE [LARGE SCALE GENOMIC DNA]</scope>
    <source>
        <strain evidence="8 9">CET450</strain>
    </source>
</reference>
<dbReference type="InterPro" id="IPR003761">
    <property type="entry name" value="Exonuc_VII_S"/>
</dbReference>
<keyword evidence="3 6" id="KW-0540">Nuclease</keyword>
<dbReference type="GO" id="GO:0009318">
    <property type="term" value="C:exodeoxyribonuclease VII complex"/>
    <property type="evidence" value="ECO:0007669"/>
    <property type="project" value="UniProtKB-UniRule"/>
</dbReference>
<dbReference type="AlphaFoldDB" id="A0A1E5IHI4"/>
<comment type="subunit">
    <text evidence="6">Heterooligomer composed of large and small subunits.</text>
</comment>
<organism evidence="8 9">
    <name type="scientific">Endomicrobium trichonymphae</name>
    <dbReference type="NCBI Taxonomy" id="1408204"/>
    <lineage>
        <taxon>Bacteria</taxon>
        <taxon>Pseudomonadati</taxon>
        <taxon>Elusimicrobiota</taxon>
        <taxon>Endomicrobiia</taxon>
        <taxon>Endomicrobiales</taxon>
        <taxon>Endomicrobiaceae</taxon>
        <taxon>Candidatus Endomicrobiellum</taxon>
    </lineage>
</organism>
<dbReference type="EMBL" id="LNVX01000546">
    <property type="protein sequence ID" value="OEG69855.1"/>
    <property type="molecule type" value="Genomic_DNA"/>
</dbReference>
<keyword evidence="2 6" id="KW-0963">Cytoplasm</keyword>
<dbReference type="Pfam" id="PF02609">
    <property type="entry name" value="Exonuc_VII_S"/>
    <property type="match status" value="1"/>
</dbReference>
<dbReference type="PANTHER" id="PTHR34137:SF1">
    <property type="entry name" value="EXODEOXYRIBONUCLEASE 7 SMALL SUBUNIT"/>
    <property type="match status" value="1"/>
</dbReference>
<evidence type="ECO:0000256" key="3">
    <source>
        <dbReference type="ARBA" id="ARBA00022722"/>
    </source>
</evidence>
<evidence type="ECO:0000256" key="2">
    <source>
        <dbReference type="ARBA" id="ARBA00022490"/>
    </source>
</evidence>
<dbReference type="GO" id="GO:0008855">
    <property type="term" value="F:exodeoxyribonuclease VII activity"/>
    <property type="evidence" value="ECO:0007669"/>
    <property type="project" value="UniProtKB-UniRule"/>
</dbReference>
<comment type="function">
    <text evidence="6">Bidirectionally degrades single-stranded DNA into large acid-insoluble oligonucleotides, which are then degraded further into small acid-soluble oligonucleotides.</text>
</comment>
<proteinExistence type="inferred from homology"/>
<gene>
    <name evidence="6" type="primary">xseB</name>
    <name evidence="8" type="ORF">ATZ36_00290</name>
</gene>
<evidence type="ECO:0000256" key="4">
    <source>
        <dbReference type="ARBA" id="ARBA00022801"/>
    </source>
</evidence>
<keyword evidence="4 6" id="KW-0378">Hydrolase</keyword>
<dbReference type="Gene3D" id="1.10.287.1040">
    <property type="entry name" value="Exonuclease VII, small subunit"/>
    <property type="match status" value="1"/>
</dbReference>
<dbReference type="GO" id="GO:0005829">
    <property type="term" value="C:cytosol"/>
    <property type="evidence" value="ECO:0007669"/>
    <property type="project" value="TreeGrafter"/>
</dbReference>
<evidence type="ECO:0000256" key="5">
    <source>
        <dbReference type="ARBA" id="ARBA00022839"/>
    </source>
</evidence>
<dbReference type="GO" id="GO:0006308">
    <property type="term" value="P:DNA catabolic process"/>
    <property type="evidence" value="ECO:0007669"/>
    <property type="project" value="UniProtKB-UniRule"/>
</dbReference>
<dbReference type="EC" id="3.1.11.6" evidence="6"/>
<evidence type="ECO:0000256" key="1">
    <source>
        <dbReference type="ARBA" id="ARBA00009998"/>
    </source>
</evidence>
<dbReference type="NCBIfam" id="TIGR01280">
    <property type="entry name" value="xseB"/>
    <property type="match status" value="1"/>
</dbReference>
<comment type="similarity">
    <text evidence="1 6">Belongs to the XseB family.</text>
</comment>
<dbReference type="PIRSF" id="PIRSF006488">
    <property type="entry name" value="Exonuc_VII_S"/>
    <property type="match status" value="1"/>
</dbReference>
<comment type="catalytic activity">
    <reaction evidence="6">
        <text>Exonucleolytic cleavage in either 5'- to 3'- or 3'- to 5'-direction to yield nucleoside 5'-phosphates.</text>
        <dbReference type="EC" id="3.1.11.6"/>
    </reaction>
</comment>
<dbReference type="SUPFAM" id="SSF116842">
    <property type="entry name" value="XseB-like"/>
    <property type="match status" value="1"/>
</dbReference>